<protein>
    <submittedName>
        <fullName evidence="1">Uncharacterized protein</fullName>
    </submittedName>
</protein>
<sequence length="170" mass="18767">MCLFNLSLYRFIGYAVGFICLVKGLDSGFGAGRFIGNGLIQILLQVGIHGGSDAFHGCGLFLFRKGEALLMGNRHGQRGIYQLVKNGGMRFLNFIGGRSIDHAIARVRFVQVVKLGICDLHISHLGHHWIGNHRAAAAEYQGRQNQRAYAEEGLVVLHLVRYLLCAVIAY</sequence>
<reference evidence="1" key="1">
    <citation type="submission" date="2019-08" db="EMBL/GenBank/DDBJ databases">
        <authorList>
            <person name="Kucharzyk K."/>
            <person name="Murdoch R.W."/>
            <person name="Higgins S."/>
            <person name="Loffler F."/>
        </authorList>
    </citation>
    <scope>NUCLEOTIDE SEQUENCE</scope>
</reference>
<proteinExistence type="predicted"/>
<name>A0A645AY14_9ZZZZ</name>
<comment type="caution">
    <text evidence="1">The sequence shown here is derived from an EMBL/GenBank/DDBJ whole genome shotgun (WGS) entry which is preliminary data.</text>
</comment>
<evidence type="ECO:0000313" key="1">
    <source>
        <dbReference type="EMBL" id="MPM58162.1"/>
    </source>
</evidence>
<dbReference type="EMBL" id="VSSQ01016624">
    <property type="protein sequence ID" value="MPM58162.1"/>
    <property type="molecule type" value="Genomic_DNA"/>
</dbReference>
<accession>A0A645AY14</accession>
<organism evidence="1">
    <name type="scientific">bioreactor metagenome</name>
    <dbReference type="NCBI Taxonomy" id="1076179"/>
    <lineage>
        <taxon>unclassified sequences</taxon>
        <taxon>metagenomes</taxon>
        <taxon>ecological metagenomes</taxon>
    </lineage>
</organism>
<gene>
    <name evidence="1" type="ORF">SDC9_104991</name>
</gene>
<dbReference type="AlphaFoldDB" id="A0A645AY14"/>